<comment type="caution">
    <text evidence="1">The sequence shown here is derived from an EMBL/GenBank/DDBJ whole genome shotgun (WGS) entry which is preliminary data.</text>
</comment>
<sequence>MGLITLIGEGEVDIWMNMMTLNKRMIKGGKMKVQVYSLESGAGGRGYKLVLCSNKAGRFLLCSVLSLKDKSFSLVFLEGRDSLRGWKTLASKLREIGVVPKFRKVESSKKVVHLLVDSGGGEAPPKGKSFAEVLSRGKRVLGETVCVQGESDEVLRNSEILKKCLVGRWGDSLDRTRDLGSLKIGLGILGGVEDCVKEVWVRVLGLPLHLWGEEFFKKLRDACGGFLATDKEMRERRIL</sequence>
<dbReference type="Proteomes" id="UP000288805">
    <property type="component" value="Unassembled WGS sequence"/>
</dbReference>
<accession>A0A438JWC4</accession>
<evidence type="ECO:0000313" key="2">
    <source>
        <dbReference type="Proteomes" id="UP000288805"/>
    </source>
</evidence>
<dbReference type="AlphaFoldDB" id="A0A438JWC4"/>
<reference evidence="1 2" key="1">
    <citation type="journal article" date="2018" name="PLoS Genet.">
        <title>Population sequencing reveals clonal diversity and ancestral inbreeding in the grapevine cultivar Chardonnay.</title>
        <authorList>
            <person name="Roach M.J."/>
            <person name="Johnson D.L."/>
            <person name="Bohlmann J."/>
            <person name="van Vuuren H.J."/>
            <person name="Jones S.J."/>
            <person name="Pretorius I.S."/>
            <person name="Schmidt S.A."/>
            <person name="Borneman A.R."/>
        </authorList>
    </citation>
    <scope>NUCLEOTIDE SEQUENCE [LARGE SCALE GENOMIC DNA]</scope>
    <source>
        <strain evidence="2">cv. Chardonnay</strain>
        <tissue evidence="1">Leaf</tissue>
    </source>
</reference>
<dbReference type="EMBL" id="QGNW01000025">
    <property type="protein sequence ID" value="RVX13239.1"/>
    <property type="molecule type" value="Genomic_DNA"/>
</dbReference>
<name>A0A438JWC4_VITVI</name>
<gene>
    <name evidence="1" type="ORF">CK203_017988</name>
</gene>
<dbReference type="PANTHER" id="PTHR34427">
    <property type="entry name" value="DUF4283 DOMAIN PROTEIN"/>
    <property type="match status" value="1"/>
</dbReference>
<protein>
    <submittedName>
        <fullName evidence="1">Uncharacterized protein</fullName>
    </submittedName>
</protein>
<dbReference type="PANTHER" id="PTHR34427:SF5">
    <property type="entry name" value="DUF4283 DOMAIN-CONTAINING PROTEIN"/>
    <property type="match status" value="1"/>
</dbReference>
<evidence type="ECO:0000313" key="1">
    <source>
        <dbReference type="EMBL" id="RVX13239.1"/>
    </source>
</evidence>
<proteinExistence type="predicted"/>
<organism evidence="1 2">
    <name type="scientific">Vitis vinifera</name>
    <name type="common">Grape</name>
    <dbReference type="NCBI Taxonomy" id="29760"/>
    <lineage>
        <taxon>Eukaryota</taxon>
        <taxon>Viridiplantae</taxon>
        <taxon>Streptophyta</taxon>
        <taxon>Embryophyta</taxon>
        <taxon>Tracheophyta</taxon>
        <taxon>Spermatophyta</taxon>
        <taxon>Magnoliopsida</taxon>
        <taxon>eudicotyledons</taxon>
        <taxon>Gunneridae</taxon>
        <taxon>Pentapetalae</taxon>
        <taxon>rosids</taxon>
        <taxon>Vitales</taxon>
        <taxon>Vitaceae</taxon>
        <taxon>Viteae</taxon>
        <taxon>Vitis</taxon>
    </lineage>
</organism>